<evidence type="ECO:0000259" key="6">
    <source>
        <dbReference type="Pfam" id="PF00700"/>
    </source>
</evidence>
<dbReference type="KEGG" id="mmar:MODMU_1044"/>
<name>I4ESY1_MODI5</name>
<keyword evidence="2 3" id="KW-0975">Bacterial flagellum</keyword>
<dbReference type="Gene3D" id="1.20.1330.10">
    <property type="entry name" value="f41 fragment of flagellin, N-terminal domain"/>
    <property type="match status" value="1"/>
</dbReference>
<dbReference type="HOGENOM" id="CLU_024437_2_0_11"/>
<dbReference type="PATRIC" id="fig|477641.3.peg.979"/>
<keyword evidence="7" id="KW-0966">Cell projection</keyword>
<dbReference type="InterPro" id="IPR001492">
    <property type="entry name" value="Flagellin"/>
</dbReference>
<dbReference type="Pfam" id="PF00669">
    <property type="entry name" value="Flagellin_N"/>
    <property type="match status" value="1"/>
</dbReference>
<sequence length="302" mass="31471">MRITQRAITQNSLLGLNSNLAALDKLQQQLTSGTTISRPSDSPTGTNTSMLTRRSIADNEQQARNITDGTGLLDATDTALQDMLAQTRKVRDLTVQALNGGVASPESAQAVSAQVTGLRESMLGQANQVIAGRPLFGGATSGTTAYDGTGAYVGVGGTGGIPIVPVNRRVSDTETIRADITGAEAFGDPAAGRDLFAVVQDIATHAAGRDQAGLTSDLAALDDAISRMTKATADVGTRAQRMEKAASTNQSRALTLSAQLGATEDVDLPKTIMNMQAQQVSYQAALQVTAQVLQPTLLDFLR</sequence>
<keyword evidence="7" id="KW-0969">Cilium</keyword>
<dbReference type="InterPro" id="IPR046358">
    <property type="entry name" value="Flagellin_C"/>
</dbReference>
<proteinExistence type="inferred from homology"/>
<evidence type="ECO:0000256" key="3">
    <source>
        <dbReference type="RuleBase" id="RU362073"/>
    </source>
</evidence>
<feature type="domain" description="Flagellin C-terminal" evidence="6">
    <location>
        <begin position="219"/>
        <end position="301"/>
    </location>
</feature>
<feature type="domain" description="Flagellin N-terminal" evidence="5">
    <location>
        <begin position="6"/>
        <end position="127"/>
    </location>
</feature>
<keyword evidence="8" id="KW-1185">Reference proteome</keyword>
<comment type="function">
    <text evidence="3">Flagellin is the subunit protein which polymerizes to form the filaments of bacterial flagella.</text>
</comment>
<comment type="similarity">
    <text evidence="1 3">Belongs to the bacterial flagellin family.</text>
</comment>
<dbReference type="eggNOG" id="COG1344">
    <property type="taxonomic scope" value="Bacteria"/>
</dbReference>
<dbReference type="GO" id="GO:0005576">
    <property type="term" value="C:extracellular region"/>
    <property type="evidence" value="ECO:0007669"/>
    <property type="project" value="UniProtKB-SubCell"/>
</dbReference>
<protein>
    <recommendedName>
        <fullName evidence="3">Flagellin</fullName>
    </recommendedName>
</protein>
<dbReference type="GO" id="GO:0005198">
    <property type="term" value="F:structural molecule activity"/>
    <property type="evidence" value="ECO:0007669"/>
    <property type="project" value="UniProtKB-UniRule"/>
</dbReference>
<evidence type="ECO:0000313" key="7">
    <source>
        <dbReference type="EMBL" id="CCH86494.1"/>
    </source>
</evidence>
<keyword evidence="3" id="KW-0964">Secreted</keyword>
<dbReference type="OMA" id="MRVTQGM"/>
<organism evidence="7 8">
    <name type="scientific">Modestobacter italicus (strain DSM 44449 / CECT 9708 / BC 501)</name>
    <dbReference type="NCBI Taxonomy" id="2732864"/>
    <lineage>
        <taxon>Bacteria</taxon>
        <taxon>Bacillati</taxon>
        <taxon>Actinomycetota</taxon>
        <taxon>Actinomycetes</taxon>
        <taxon>Geodermatophilales</taxon>
        <taxon>Geodermatophilaceae</taxon>
        <taxon>Modestobacter</taxon>
    </lineage>
</organism>
<dbReference type="OrthoDB" id="9758307at2"/>
<dbReference type="PANTHER" id="PTHR42792:SF1">
    <property type="entry name" value="FLAGELLAR HOOK-ASSOCIATED PROTEIN 3"/>
    <property type="match status" value="1"/>
</dbReference>
<dbReference type="PANTHER" id="PTHR42792">
    <property type="entry name" value="FLAGELLIN"/>
    <property type="match status" value="1"/>
</dbReference>
<dbReference type="Pfam" id="PF00700">
    <property type="entry name" value="Flagellin_C"/>
    <property type="match status" value="1"/>
</dbReference>
<gene>
    <name evidence="7" type="primary">figL</name>
    <name evidence="7" type="ordered locus">MODMU_1044</name>
</gene>
<dbReference type="EMBL" id="FO203431">
    <property type="protein sequence ID" value="CCH86494.1"/>
    <property type="molecule type" value="Genomic_DNA"/>
</dbReference>
<dbReference type="Proteomes" id="UP000006461">
    <property type="component" value="Chromosome"/>
</dbReference>
<evidence type="ECO:0000313" key="8">
    <source>
        <dbReference type="Proteomes" id="UP000006461"/>
    </source>
</evidence>
<accession>I4ESY1</accession>
<dbReference type="AlphaFoldDB" id="I4ESY1"/>
<evidence type="ECO:0000259" key="5">
    <source>
        <dbReference type="Pfam" id="PF00669"/>
    </source>
</evidence>
<reference evidence="7 8" key="1">
    <citation type="journal article" date="2012" name="J. Bacteriol.">
        <title>Genome Sequence of Radiation-Resistant Modestobacter marinus Strain BC501, a Representative Actinobacterium That Thrives on Calcareous Stone Surfaces.</title>
        <authorList>
            <person name="Normand P."/>
            <person name="Gury J."/>
            <person name="Pujic P."/>
            <person name="Chouaia B."/>
            <person name="Crotti E."/>
            <person name="Brusetti L."/>
            <person name="Daffonchio D."/>
            <person name="Vacherie B."/>
            <person name="Barbe V."/>
            <person name="Medigue C."/>
            <person name="Calteau A."/>
            <person name="Ghodhbane-Gtari F."/>
            <person name="Essoussi I."/>
            <person name="Nouioui I."/>
            <person name="Abbassi-Ghozzi I."/>
            <person name="Gtari M."/>
        </authorList>
    </citation>
    <scope>NUCLEOTIDE SEQUENCE [LARGE SCALE GENOMIC DNA]</scope>
    <source>
        <strain evidence="8">BC 501</strain>
    </source>
</reference>
<dbReference type="InterPro" id="IPR001029">
    <property type="entry name" value="Flagellin_N"/>
</dbReference>
<feature type="region of interest" description="Disordered" evidence="4">
    <location>
        <begin position="31"/>
        <end position="69"/>
    </location>
</feature>
<dbReference type="STRING" id="477641.MODMU_1044"/>
<dbReference type="SUPFAM" id="SSF64518">
    <property type="entry name" value="Phase 1 flagellin"/>
    <property type="match status" value="1"/>
</dbReference>
<evidence type="ECO:0000256" key="4">
    <source>
        <dbReference type="SAM" id="MobiDB-lite"/>
    </source>
</evidence>
<evidence type="ECO:0000256" key="1">
    <source>
        <dbReference type="ARBA" id="ARBA00005709"/>
    </source>
</evidence>
<feature type="compositionally biased region" description="Polar residues" evidence="4">
    <location>
        <begin position="31"/>
        <end position="65"/>
    </location>
</feature>
<keyword evidence="7" id="KW-0282">Flagellum</keyword>
<comment type="subcellular location">
    <subcellularLocation>
        <location evidence="3">Secreted</location>
    </subcellularLocation>
    <subcellularLocation>
        <location evidence="3">Bacterial flagellum</location>
    </subcellularLocation>
</comment>
<evidence type="ECO:0000256" key="2">
    <source>
        <dbReference type="ARBA" id="ARBA00023143"/>
    </source>
</evidence>
<dbReference type="GO" id="GO:0009288">
    <property type="term" value="C:bacterial-type flagellum"/>
    <property type="evidence" value="ECO:0007669"/>
    <property type="project" value="UniProtKB-SubCell"/>
</dbReference>